<dbReference type="Proteomes" id="UP000009049">
    <property type="component" value="Chromosome"/>
</dbReference>
<keyword evidence="1" id="KW-0175">Coiled coil</keyword>
<gene>
    <name evidence="2" type="ordered locus">RB2501_14819</name>
</gene>
<accession>A4CL61</accession>
<feature type="coiled-coil region" evidence="1">
    <location>
        <begin position="433"/>
        <end position="460"/>
    </location>
</feature>
<dbReference type="eggNOG" id="ENOG502ZB1Z">
    <property type="taxonomic scope" value="Bacteria"/>
</dbReference>
<proteinExistence type="predicted"/>
<protein>
    <submittedName>
        <fullName evidence="2">Uncharacterized protein</fullName>
    </submittedName>
</protein>
<dbReference type="EMBL" id="CP001712">
    <property type="protein sequence ID" value="EAR15610.1"/>
    <property type="molecule type" value="Genomic_DNA"/>
</dbReference>
<evidence type="ECO:0000313" key="3">
    <source>
        <dbReference type="Proteomes" id="UP000009049"/>
    </source>
</evidence>
<sequence length="637" mass="71676">MAVLTLGTSPLGAQTLQEYSGPLEVGSYKGRAQYQYRVDSGDTILDGAFRFSRSNLQSLLQESDTSFSVSGAFSGNNPRGPWQFRFGTYRSDSITDVVGLQYTLKVSGVQHEASGTLVSGRPDGQWVHTVSRITGSEVARELFRSSVSYRNGVPQQSFRLRDTTDILVGRFLRNGLAHDTWTLYSDAGAGVGEEWVFDEGRLRYIDVSRGASSERIPVWSQSFANSRAIDLDARFLKLIQLNTPTTDISSGKVNRLLTRNNHYYSRIDTILSALGNSDYRPGFRVRVPWFPLNPADSTRVSRLRRDIPVAARIARELLDNAGLKILERSNSEVGFLLEVTRMFKSDYIDPSESLLEYIEMGILEYVPRDQLISGLWAGSPPGRIGEVPTDTTTESQNYRDTDEVELGTPSNTLEYLANLVGYARGNLERIEELLTARLNAERQEQEFARTEERLIVLIDDLEALADSLVPGSTVQEHQALVAIRRSAENRLRVYSSMDSAREKLAYGTDLLGCLGALDSLAKEIYRLPERRQAIQEAYTDQVWNPFTATLMEESVKKRITTAYTDVLIPETLRRIDPEISCEYAEAAGNFLKSAFSRIVKLRDEDTSRLERRLRRENDPAIVAERLELAFPEKNLQE</sequence>
<organism evidence="2 3">
    <name type="scientific">Robiginitalea biformata (strain ATCC BAA-864 / DSM 15991 / KCTC 12146 / HTCC2501)</name>
    <dbReference type="NCBI Taxonomy" id="313596"/>
    <lineage>
        <taxon>Bacteria</taxon>
        <taxon>Pseudomonadati</taxon>
        <taxon>Bacteroidota</taxon>
        <taxon>Flavobacteriia</taxon>
        <taxon>Flavobacteriales</taxon>
        <taxon>Flavobacteriaceae</taxon>
        <taxon>Robiginitalea</taxon>
    </lineage>
</organism>
<evidence type="ECO:0000313" key="2">
    <source>
        <dbReference type="EMBL" id="EAR15610.1"/>
    </source>
</evidence>
<dbReference type="AlphaFoldDB" id="A4CL61"/>
<evidence type="ECO:0000256" key="1">
    <source>
        <dbReference type="SAM" id="Coils"/>
    </source>
</evidence>
<dbReference type="HOGENOM" id="CLU_429530_0_0_10"/>
<name>A4CL61_ROBBH</name>
<dbReference type="KEGG" id="rbi:RB2501_14819"/>
<keyword evidence="3" id="KW-1185">Reference proteome</keyword>
<reference evidence="2 3" key="1">
    <citation type="journal article" date="2009" name="J. Bacteriol.">
        <title>Complete genome sequence of Robiginitalea biformata HTCC2501.</title>
        <authorList>
            <person name="Oh H.M."/>
            <person name="Giovannoni S.J."/>
            <person name="Lee K."/>
            <person name="Ferriera S."/>
            <person name="Johnson J."/>
            <person name="Cho J.C."/>
        </authorList>
    </citation>
    <scope>NUCLEOTIDE SEQUENCE [LARGE SCALE GENOMIC DNA]</scope>
    <source>
        <strain evidence="3">ATCC BAA-864 / HTCC2501 / KCTC 12146</strain>
    </source>
</reference>
<dbReference type="STRING" id="313596.RB2501_14819"/>